<dbReference type="PANTHER" id="PTHR23503:SF8">
    <property type="entry name" value="FACILITATED GLUCOSE TRANSPORTER PROTEIN 1"/>
    <property type="match status" value="1"/>
</dbReference>
<feature type="transmembrane region" description="Helical" evidence="6">
    <location>
        <begin position="89"/>
        <end position="107"/>
    </location>
</feature>
<dbReference type="AlphaFoldDB" id="A0A914Y1R9"/>
<sequence length="361" mass="41347">MSERRQKARHGPRYSFFPIILTVIFLTFSGSFQIGYQDIYYEHYNRVLNTNSNESIQYLTTEKNESNATEEVFSLKDTFFSPKVSHTSIYFHLGVAIGSLLFGMIFLRLGAKWSFLIFSGFAMLTSTLIALGDVIQNHLFLLSIIRSIFGICVGFLTCLQVSVLNDIAMDEDRIVFHFFTMLAVPLGYNSALFMGREPFTTETIWYGGHLVSVFPLLLAFLYVLICFRDPPSTLIIRGLDEKALKSAQYYYGDYHADYALAETHDRVKIKQSIPTLLTIWNDKVAMKSLFLAALVNIVAGFSGDRFSWIFLCQYISTNNIELSMQYASLFFVIFLSMIGSIFCLLFLTRFERKHLLIVSIF</sequence>
<name>A0A914Y1R9_9BILA</name>
<evidence type="ECO:0000313" key="9">
    <source>
        <dbReference type="WBParaSite" id="PSU_v2.g11766.t1"/>
    </source>
</evidence>
<evidence type="ECO:0000256" key="3">
    <source>
        <dbReference type="ARBA" id="ARBA00022692"/>
    </source>
</evidence>
<dbReference type="GO" id="GO:0015149">
    <property type="term" value="F:hexose transmembrane transporter activity"/>
    <property type="evidence" value="ECO:0007669"/>
    <property type="project" value="TreeGrafter"/>
</dbReference>
<evidence type="ECO:0000256" key="1">
    <source>
        <dbReference type="ARBA" id="ARBA00004141"/>
    </source>
</evidence>
<evidence type="ECO:0000313" key="8">
    <source>
        <dbReference type="Proteomes" id="UP000887577"/>
    </source>
</evidence>
<feature type="transmembrane region" description="Helical" evidence="6">
    <location>
        <begin position="323"/>
        <end position="347"/>
    </location>
</feature>
<feature type="transmembrane region" description="Helical" evidence="6">
    <location>
        <begin position="138"/>
        <end position="162"/>
    </location>
</feature>
<reference evidence="9" key="1">
    <citation type="submission" date="2022-11" db="UniProtKB">
        <authorList>
            <consortium name="WormBaseParasite"/>
        </authorList>
    </citation>
    <scope>IDENTIFICATION</scope>
</reference>
<keyword evidence="4 6" id="KW-1133">Transmembrane helix</keyword>
<feature type="transmembrane region" description="Helical" evidence="6">
    <location>
        <begin position="289"/>
        <end position="311"/>
    </location>
</feature>
<evidence type="ECO:0000256" key="5">
    <source>
        <dbReference type="ARBA" id="ARBA00023136"/>
    </source>
</evidence>
<dbReference type="Gene3D" id="1.20.1250.20">
    <property type="entry name" value="MFS general substrate transporter like domains"/>
    <property type="match status" value="1"/>
</dbReference>
<dbReference type="InterPro" id="IPR036259">
    <property type="entry name" value="MFS_trans_sf"/>
</dbReference>
<dbReference type="SUPFAM" id="SSF103473">
    <property type="entry name" value="MFS general substrate transporter"/>
    <property type="match status" value="1"/>
</dbReference>
<feature type="transmembrane region" description="Helical" evidence="6">
    <location>
        <begin position="174"/>
        <end position="192"/>
    </location>
</feature>
<dbReference type="Pfam" id="PF00083">
    <property type="entry name" value="Sugar_tr"/>
    <property type="match status" value="1"/>
</dbReference>
<dbReference type="WBParaSite" id="PSU_v2.g11766.t1">
    <property type="protein sequence ID" value="PSU_v2.g11766.t1"/>
    <property type="gene ID" value="PSU_v2.g11766"/>
</dbReference>
<keyword evidence="8" id="KW-1185">Reference proteome</keyword>
<dbReference type="InterPro" id="IPR020846">
    <property type="entry name" value="MFS_dom"/>
</dbReference>
<feature type="transmembrane region" description="Helical" evidence="6">
    <location>
        <begin position="114"/>
        <end position="132"/>
    </location>
</feature>
<protein>
    <submittedName>
        <fullName evidence="9">Major facilitator superfamily (MFS) profile domain-containing protein</fullName>
    </submittedName>
</protein>
<keyword evidence="3 6" id="KW-0812">Transmembrane</keyword>
<evidence type="ECO:0000259" key="7">
    <source>
        <dbReference type="PROSITE" id="PS50850"/>
    </source>
</evidence>
<dbReference type="GO" id="GO:0016020">
    <property type="term" value="C:membrane"/>
    <property type="evidence" value="ECO:0007669"/>
    <property type="project" value="UniProtKB-SubCell"/>
</dbReference>
<comment type="subcellular location">
    <subcellularLocation>
        <location evidence="1">Membrane</location>
        <topology evidence="1">Multi-pass membrane protein</topology>
    </subcellularLocation>
</comment>
<proteinExistence type="predicted"/>
<keyword evidence="5 6" id="KW-0472">Membrane</keyword>
<evidence type="ECO:0000256" key="6">
    <source>
        <dbReference type="SAM" id="Phobius"/>
    </source>
</evidence>
<dbReference type="InterPro" id="IPR045263">
    <property type="entry name" value="GLUT"/>
</dbReference>
<dbReference type="InterPro" id="IPR005828">
    <property type="entry name" value="MFS_sugar_transport-like"/>
</dbReference>
<feature type="transmembrane region" description="Helical" evidence="6">
    <location>
        <begin position="14"/>
        <end position="36"/>
    </location>
</feature>
<organism evidence="8 9">
    <name type="scientific">Panagrolaimus superbus</name>
    <dbReference type="NCBI Taxonomy" id="310955"/>
    <lineage>
        <taxon>Eukaryota</taxon>
        <taxon>Metazoa</taxon>
        <taxon>Ecdysozoa</taxon>
        <taxon>Nematoda</taxon>
        <taxon>Chromadorea</taxon>
        <taxon>Rhabditida</taxon>
        <taxon>Tylenchina</taxon>
        <taxon>Panagrolaimomorpha</taxon>
        <taxon>Panagrolaimoidea</taxon>
        <taxon>Panagrolaimidae</taxon>
        <taxon>Panagrolaimus</taxon>
    </lineage>
</organism>
<dbReference type="PROSITE" id="PS50850">
    <property type="entry name" value="MFS"/>
    <property type="match status" value="1"/>
</dbReference>
<feature type="transmembrane region" description="Helical" evidence="6">
    <location>
        <begin position="204"/>
        <end position="227"/>
    </location>
</feature>
<feature type="domain" description="Major facilitator superfamily (MFS) profile" evidence="7">
    <location>
        <begin position="23"/>
        <end position="361"/>
    </location>
</feature>
<accession>A0A914Y1R9</accession>
<evidence type="ECO:0000256" key="2">
    <source>
        <dbReference type="ARBA" id="ARBA00022448"/>
    </source>
</evidence>
<keyword evidence="2" id="KW-0813">Transport</keyword>
<dbReference type="Proteomes" id="UP000887577">
    <property type="component" value="Unplaced"/>
</dbReference>
<dbReference type="PANTHER" id="PTHR23503">
    <property type="entry name" value="SOLUTE CARRIER FAMILY 2"/>
    <property type="match status" value="1"/>
</dbReference>
<evidence type="ECO:0000256" key="4">
    <source>
        <dbReference type="ARBA" id="ARBA00022989"/>
    </source>
</evidence>